<evidence type="ECO:0000256" key="6">
    <source>
        <dbReference type="RuleBase" id="RU361235"/>
    </source>
</evidence>
<organism evidence="8">
    <name type="scientific">Bactrocera dorsalis</name>
    <name type="common">Oriental fruit fly</name>
    <name type="synonym">Dacus dorsalis</name>
    <dbReference type="NCBI Taxonomy" id="27457"/>
    <lineage>
        <taxon>Eukaryota</taxon>
        <taxon>Metazoa</taxon>
        <taxon>Ecdysozoa</taxon>
        <taxon>Arthropoda</taxon>
        <taxon>Hexapoda</taxon>
        <taxon>Insecta</taxon>
        <taxon>Pterygota</taxon>
        <taxon>Neoptera</taxon>
        <taxon>Endopterygota</taxon>
        <taxon>Diptera</taxon>
        <taxon>Brachycera</taxon>
        <taxon>Muscomorpha</taxon>
        <taxon>Tephritoidea</taxon>
        <taxon>Tephritidae</taxon>
        <taxon>Bactrocera</taxon>
        <taxon>Bactrocera</taxon>
    </lineage>
</organism>
<dbReference type="EMBL" id="GAKP01014596">
    <property type="protein sequence ID" value="JAC44356.1"/>
    <property type="molecule type" value="Transcribed_RNA"/>
</dbReference>
<name>A0A034VQG8_BACDO</name>
<feature type="domain" description="Carboxylesterase type B" evidence="7">
    <location>
        <begin position="33"/>
        <end position="528"/>
    </location>
</feature>
<dbReference type="InterPro" id="IPR029058">
    <property type="entry name" value="AB_hydrolase_fold"/>
</dbReference>
<dbReference type="GO" id="GO:0052689">
    <property type="term" value="F:carboxylic ester hydrolase activity"/>
    <property type="evidence" value="ECO:0007669"/>
    <property type="project" value="UniProtKB-KW"/>
</dbReference>
<keyword evidence="2" id="KW-0719">Serine esterase</keyword>
<dbReference type="InterPro" id="IPR019826">
    <property type="entry name" value="Carboxylesterase_B_AS"/>
</dbReference>
<dbReference type="ESTHER" id="bacdo-a0a034vqg8">
    <property type="family name" value="Carb_B_Arthropoda"/>
</dbReference>
<keyword evidence="9" id="KW-1185">Reference proteome</keyword>
<dbReference type="RefSeq" id="XP_011209319.1">
    <property type="nucleotide sequence ID" value="XM_011211017.3"/>
</dbReference>
<evidence type="ECO:0000256" key="2">
    <source>
        <dbReference type="ARBA" id="ARBA00022487"/>
    </source>
</evidence>
<dbReference type="SUPFAM" id="SSF53474">
    <property type="entry name" value="alpha/beta-Hydrolases"/>
    <property type="match status" value="1"/>
</dbReference>
<evidence type="ECO:0000259" key="7">
    <source>
        <dbReference type="Pfam" id="PF00135"/>
    </source>
</evidence>
<comment type="similarity">
    <text evidence="1 6">Belongs to the type-B carboxylesterase/lipase family.</text>
</comment>
<dbReference type="PANTHER" id="PTHR43142">
    <property type="entry name" value="CARBOXYLIC ESTER HYDROLASE"/>
    <property type="match status" value="1"/>
</dbReference>
<evidence type="ECO:0000256" key="1">
    <source>
        <dbReference type="ARBA" id="ARBA00005964"/>
    </source>
</evidence>
<dbReference type="Proteomes" id="UP001652620">
    <property type="component" value="Chromosome 2"/>
</dbReference>
<evidence type="ECO:0000256" key="4">
    <source>
        <dbReference type="ARBA" id="ARBA00023157"/>
    </source>
</evidence>
<dbReference type="EMBL" id="GAKP01014595">
    <property type="protein sequence ID" value="JAC44357.1"/>
    <property type="molecule type" value="Transcribed_RNA"/>
</dbReference>
<protein>
    <recommendedName>
        <fullName evidence="6">Carboxylic ester hydrolase</fullName>
        <ecNumber evidence="6">3.1.1.-</ecNumber>
    </recommendedName>
</protein>
<evidence type="ECO:0000256" key="5">
    <source>
        <dbReference type="ARBA" id="ARBA00023180"/>
    </source>
</evidence>
<dbReference type="Pfam" id="PF00135">
    <property type="entry name" value="COesterase"/>
    <property type="match status" value="1"/>
</dbReference>
<dbReference type="InterPro" id="IPR002018">
    <property type="entry name" value="CarbesteraseB"/>
</dbReference>
<sequence length="564" mass="64052">MSSLSFMDMLKLTFKVLEFKYEQSKHTTKIYEVAKTNKGEVKGVKRLTIWGDSYFSFERIPYAKPPLGELRFRAPVPAEPWQGVLDGTGPAEKPLQTNVIFRKYKGSEDCLYLNVFTKSIKPEKAQPVMVWIYGGGFQIGEATRDMYSPDFFMHKDIVLVTIAYRLGPFGFLRLDDPNVKVPGNAGIKDQIMALRWVKENIAAFGGDTNNITVFGESAGGASTHICLLSEQSKGLVNKGIVMSGSALCSWANVPNKRWAYRLAKALGYQGEDIDADVYDYLSNTKGPDLVRGNGMVLTKEEKHNRTLFAFVPTVEPYWTEQCVLSEHPYELLKKTWSNDIPIIIGGTSFEGLIFYPEITRRPATLDEVKNCKNLVPIDAGFDRDSEKAEACGLQLKSTYFGDEECSRATMMKFLELNSHREFWVPIYRTVLARQRHSTAPTYVYRFDYDSRDGNAIRNILCGRDVQGTCHGDDLCYLFYALFSHKPPKDSKEHEITRTMVDIWTSFAANSDPNCDMLEDLIFEPVTREVGDIKCLNISEKIEFIELPGMDQIKVWTEFYAPEKL</sequence>
<dbReference type="GeneID" id="105230317"/>
<dbReference type="EC" id="3.1.1.-" evidence="6"/>
<reference evidence="8" key="1">
    <citation type="journal article" date="2014" name="BMC Genomics">
        <title>Characterizing the developmental transcriptome of the oriental fruit fly, Bactrocera dorsalis (Diptera: Tephritidae) through comparative genomic analysis with Drosophila melanogaster utilizing modENCODE datasets.</title>
        <authorList>
            <person name="Geib S.M."/>
            <person name="Calla B."/>
            <person name="Hall B."/>
            <person name="Hou S."/>
            <person name="Manoukis N.C."/>
        </authorList>
    </citation>
    <scope>NUCLEOTIDE SEQUENCE</scope>
    <source>
        <strain evidence="8">Punador</strain>
    </source>
</reference>
<keyword evidence="4" id="KW-1015">Disulfide bond</keyword>
<dbReference type="AlphaFoldDB" id="A0A034VQG8"/>
<evidence type="ECO:0000313" key="10">
    <source>
        <dbReference type="RefSeq" id="XP_011209319.1"/>
    </source>
</evidence>
<evidence type="ECO:0000313" key="8">
    <source>
        <dbReference type="EMBL" id="JAC44357.1"/>
    </source>
</evidence>
<gene>
    <name evidence="8" type="primary">EST1</name>
    <name evidence="10" type="synonym">LOC105230317</name>
</gene>
<dbReference type="KEGG" id="bdr:105230317"/>
<dbReference type="OrthoDB" id="19653at2759"/>
<reference evidence="10" key="2">
    <citation type="submission" date="2022-04" db="UniProtKB">
        <authorList>
            <consortium name="RefSeq"/>
        </authorList>
    </citation>
    <scope>IDENTIFICATION</scope>
    <source>
        <strain evidence="10">Punador</strain>
    </source>
</reference>
<dbReference type="PROSITE" id="PS00122">
    <property type="entry name" value="CARBOXYLESTERASE_B_1"/>
    <property type="match status" value="1"/>
</dbReference>
<dbReference type="FunFam" id="3.40.50.1820:FF:000092">
    <property type="entry name" value="Carboxylic ester hydrolase"/>
    <property type="match status" value="1"/>
</dbReference>
<keyword evidence="3 6" id="KW-0378">Hydrolase</keyword>
<proteinExistence type="inferred from homology"/>
<dbReference type="PANTHER" id="PTHR43142:SF1">
    <property type="entry name" value="CARBOXYLIC ESTER HYDROLASE"/>
    <property type="match status" value="1"/>
</dbReference>
<accession>A0A034VQG8</accession>
<dbReference type="Gene3D" id="3.40.50.1820">
    <property type="entry name" value="alpha/beta hydrolase"/>
    <property type="match status" value="1"/>
</dbReference>
<keyword evidence="5" id="KW-0325">Glycoprotein</keyword>
<dbReference type="RefSeq" id="XP_011209319.2">
    <property type="nucleotide sequence ID" value="XM_011211017.4"/>
</dbReference>
<evidence type="ECO:0000313" key="9">
    <source>
        <dbReference type="Proteomes" id="UP001652620"/>
    </source>
</evidence>
<evidence type="ECO:0000256" key="3">
    <source>
        <dbReference type="ARBA" id="ARBA00022801"/>
    </source>
</evidence>